<evidence type="ECO:0000259" key="1">
    <source>
        <dbReference type="Pfam" id="PF06985"/>
    </source>
</evidence>
<reference evidence="2 3" key="1">
    <citation type="submission" date="2022-12" db="EMBL/GenBank/DDBJ databases">
        <title>Genomic features and morphological characterization of a novel Knufia sp. strain isolated from spacecraft assembly facility.</title>
        <authorList>
            <person name="Teixeira M."/>
            <person name="Chander A.M."/>
            <person name="Stajich J.E."/>
            <person name="Venkateswaran K."/>
        </authorList>
    </citation>
    <scope>NUCLEOTIDE SEQUENCE [LARGE SCALE GENOMIC DNA]</scope>
    <source>
        <strain evidence="2 3">FJI-L2-BK-P2</strain>
    </source>
</reference>
<gene>
    <name evidence="2" type="ORF">OHC33_009625</name>
</gene>
<name>A0AAN8EF50_9EURO</name>
<sequence length="651" mass="75973">MDPAKVYDDSIWPLDKTNNVEGMNLIAQLVEIQKHQLDNDKSFQWYRDTKYLATKDLVDSRNGKRQESDCKRSNSKNLNLRKQSDETGGIQSMLSVSYSWEENRGGASDTFTYRVYEEGRRRWKQSEVRDSIVNRVLKYVRHSALPGFWVDKHCINQHGGPGKDIAIQSMDLVYRFGHRSIAFLTVAIHQTYQANLLSKLMSGKWIVDQKPAGRFKLRRYVRFWQATKMIALLEYILSDRWWTRAWTYHEEFCASTKMDLTMPCHESVNRNQMFDFKDTPGEICLPAVVFREQLTRFCLAYMRKQGERWQTGKQVCERLLTVAGQYKAINEYRKQNEIGHKTTALTWHILRDLYHRGLNDRWEILGIIANCCGYSYRLDSQALKEQKYNLDAAVLTLILLNGEILRNDDTQYATKVTSFFDLTDRLRFQDFDSTVDTKEYTYLKRCRFPNVELCPHGIQTMGCIWYLKSRFVVPATENFKPVTIDFRDTRLDAHEVEQLNALRKCIEGTYRDLAAQIGDFVDRAQEESLDPYEQAMVVMAKNIVRYIQRGRSIAIGSLLTSRKRYGVFAAPMTSSHCFTAWQPREYSDKLKADRYLEKVVSLEVDLGEITKDVPLMTIRKWVAGLHFADRTDQKEALMPWAASFQSTRISS</sequence>
<dbReference type="EMBL" id="JAKLMC020000037">
    <property type="protein sequence ID" value="KAK5949272.1"/>
    <property type="molecule type" value="Genomic_DNA"/>
</dbReference>
<organism evidence="2 3">
    <name type="scientific">Knufia fluminis</name>
    <dbReference type="NCBI Taxonomy" id="191047"/>
    <lineage>
        <taxon>Eukaryota</taxon>
        <taxon>Fungi</taxon>
        <taxon>Dikarya</taxon>
        <taxon>Ascomycota</taxon>
        <taxon>Pezizomycotina</taxon>
        <taxon>Eurotiomycetes</taxon>
        <taxon>Chaetothyriomycetidae</taxon>
        <taxon>Chaetothyriales</taxon>
        <taxon>Trichomeriaceae</taxon>
        <taxon>Knufia</taxon>
    </lineage>
</organism>
<proteinExistence type="predicted"/>
<evidence type="ECO:0000313" key="2">
    <source>
        <dbReference type="EMBL" id="KAK5949272.1"/>
    </source>
</evidence>
<protein>
    <recommendedName>
        <fullName evidence="1">Heterokaryon incompatibility domain-containing protein</fullName>
    </recommendedName>
</protein>
<dbReference type="Pfam" id="PF06985">
    <property type="entry name" value="HET"/>
    <property type="match status" value="1"/>
</dbReference>
<comment type="caution">
    <text evidence="2">The sequence shown here is derived from an EMBL/GenBank/DDBJ whole genome shotgun (WGS) entry which is preliminary data.</text>
</comment>
<accession>A0AAN8EF50</accession>
<keyword evidence="3" id="KW-1185">Reference proteome</keyword>
<dbReference type="InterPro" id="IPR010730">
    <property type="entry name" value="HET"/>
</dbReference>
<feature type="domain" description="Heterokaryon incompatibility" evidence="1">
    <location>
        <begin position="96"/>
        <end position="250"/>
    </location>
</feature>
<dbReference type="AlphaFoldDB" id="A0AAN8EF50"/>
<evidence type="ECO:0000313" key="3">
    <source>
        <dbReference type="Proteomes" id="UP001316803"/>
    </source>
</evidence>
<dbReference type="Proteomes" id="UP001316803">
    <property type="component" value="Unassembled WGS sequence"/>
</dbReference>